<dbReference type="PANTHER" id="PTHR45228">
    <property type="entry name" value="CYCLIC DI-GMP PHOSPHODIESTERASE TM_0186-RELATED"/>
    <property type="match status" value="1"/>
</dbReference>
<comment type="caution">
    <text evidence="3">The sequence shown here is derived from an EMBL/GenBank/DDBJ whole genome shotgun (WGS) entry which is preliminary data.</text>
</comment>
<dbReference type="InterPro" id="IPR006675">
    <property type="entry name" value="HDIG_dom"/>
</dbReference>
<dbReference type="EMBL" id="VTOW01000001">
    <property type="protein sequence ID" value="NKE70273.1"/>
    <property type="molecule type" value="Genomic_DNA"/>
</dbReference>
<dbReference type="NCBIfam" id="TIGR00277">
    <property type="entry name" value="HDIG"/>
    <property type="match status" value="1"/>
</dbReference>
<protein>
    <submittedName>
        <fullName evidence="3">HD-GYP domain-containing protein</fullName>
    </submittedName>
</protein>
<proteinExistence type="predicted"/>
<dbReference type="InterPro" id="IPR006674">
    <property type="entry name" value="HD_domain"/>
</dbReference>
<reference evidence="3 4" key="1">
    <citation type="journal article" date="2020" name="Nature">
        <title>Bacterial chemolithoautotrophy via manganese oxidation.</title>
        <authorList>
            <person name="Yu H."/>
            <person name="Leadbetter J.R."/>
        </authorList>
    </citation>
    <scope>NUCLEOTIDE SEQUENCE [LARGE SCALE GENOMIC DNA]</scope>
    <source>
        <strain evidence="3 4">Mn-1</strain>
    </source>
</reference>
<dbReference type="SUPFAM" id="SSF109604">
    <property type="entry name" value="HD-domain/PDEase-like"/>
    <property type="match status" value="1"/>
</dbReference>
<feature type="domain" description="HD" evidence="1">
    <location>
        <begin position="41"/>
        <end position="163"/>
    </location>
</feature>
<evidence type="ECO:0000259" key="2">
    <source>
        <dbReference type="PROSITE" id="PS51832"/>
    </source>
</evidence>
<dbReference type="PROSITE" id="PS51832">
    <property type="entry name" value="HD_GYP"/>
    <property type="match status" value="1"/>
</dbReference>
<name>A0A7X6DN33_9BACT</name>
<dbReference type="CDD" id="cd00077">
    <property type="entry name" value="HDc"/>
    <property type="match status" value="1"/>
</dbReference>
<keyword evidence="4" id="KW-1185">Reference proteome</keyword>
<accession>A0A7X6DN33</accession>
<dbReference type="InterPro" id="IPR003607">
    <property type="entry name" value="HD/PDEase_dom"/>
</dbReference>
<evidence type="ECO:0000259" key="1">
    <source>
        <dbReference type="PROSITE" id="PS51831"/>
    </source>
</evidence>
<dbReference type="Proteomes" id="UP000534783">
    <property type="component" value="Unassembled WGS sequence"/>
</dbReference>
<dbReference type="InterPro" id="IPR037522">
    <property type="entry name" value="HD_GYP_dom"/>
</dbReference>
<dbReference type="PROSITE" id="PS51831">
    <property type="entry name" value="HD"/>
    <property type="match status" value="1"/>
</dbReference>
<sequence length="265" mass="29594">MIVGFHPLRGFKMPSEKQINQAYLDTLNLLSNLIEGRDPYTAGHTWRVSRYAVAMARQLGWDQKKLSAIELGALFHDLGKIGTQDQILGKVGPLLEEEFKQIKVHPIEGRRLLQGIEMLRPAIVAIYAHHERYDGSGYPEGLRGKAIPAEGRLVAVADVFDALTSNRPYRRPGPVDEALDYLEAHKRIHFDPEMVDAFCSAWREGALEKTVLHSEGHIPLLECPAHGPTIAVSPSASQGDEIFCPVCKTRFVLVRTEEGWQAKLV</sequence>
<dbReference type="SMART" id="SM00471">
    <property type="entry name" value="HDc"/>
    <property type="match status" value="1"/>
</dbReference>
<dbReference type="RefSeq" id="WP_168058536.1">
    <property type="nucleotide sequence ID" value="NZ_VTOW01000001.1"/>
</dbReference>
<dbReference type="PANTHER" id="PTHR45228:SF1">
    <property type="entry name" value="CYCLIC DI-GMP PHOSPHODIESTERASE TM_0186"/>
    <property type="match status" value="1"/>
</dbReference>
<evidence type="ECO:0000313" key="4">
    <source>
        <dbReference type="Proteomes" id="UP000534783"/>
    </source>
</evidence>
<organism evidence="3 4">
    <name type="scientific">Candidatus Manganitrophus noduliformans</name>
    <dbReference type="NCBI Taxonomy" id="2606439"/>
    <lineage>
        <taxon>Bacteria</taxon>
        <taxon>Pseudomonadati</taxon>
        <taxon>Nitrospirota</taxon>
        <taxon>Nitrospiria</taxon>
        <taxon>Candidatus Troglogloeales</taxon>
        <taxon>Candidatus Manganitrophaceae</taxon>
        <taxon>Candidatus Manganitrophus</taxon>
    </lineage>
</organism>
<dbReference type="Pfam" id="PF13487">
    <property type="entry name" value="HD_5"/>
    <property type="match status" value="1"/>
</dbReference>
<gene>
    <name evidence="3" type="ORF">MNODULE_05880</name>
</gene>
<feature type="domain" description="HD-GYP" evidence="2">
    <location>
        <begin position="19"/>
        <end position="214"/>
    </location>
</feature>
<evidence type="ECO:0000313" key="3">
    <source>
        <dbReference type="EMBL" id="NKE70273.1"/>
    </source>
</evidence>
<dbReference type="InterPro" id="IPR052020">
    <property type="entry name" value="Cyclic_di-GMP/3'3'-cGAMP_PDE"/>
</dbReference>
<dbReference type="Gene3D" id="1.10.3210.10">
    <property type="entry name" value="Hypothetical protein af1432"/>
    <property type="match status" value="1"/>
</dbReference>
<dbReference type="AlphaFoldDB" id="A0A7X6DN33"/>